<protein>
    <submittedName>
        <fullName evidence="2">Phosphodiester glycosidase family protein</fullName>
    </submittedName>
</protein>
<comment type="caution">
    <text evidence="2">The sequence shown here is derived from an EMBL/GenBank/DDBJ whole genome shotgun (WGS) entry which is preliminary data.</text>
</comment>
<name>A0A3N4MEH3_9BACT</name>
<dbReference type="PANTHER" id="PTHR40446">
    <property type="entry name" value="N-ACETYLGLUCOSAMINE-1-PHOSPHODIESTER ALPHA-N-ACETYLGLUCOSAMINIDASE"/>
    <property type="match status" value="1"/>
</dbReference>
<dbReference type="GO" id="GO:0016798">
    <property type="term" value="F:hydrolase activity, acting on glycosyl bonds"/>
    <property type="evidence" value="ECO:0007669"/>
    <property type="project" value="UniProtKB-KW"/>
</dbReference>
<feature type="domain" description="Phosphodiester glycosidase" evidence="1">
    <location>
        <begin position="117"/>
        <end position="335"/>
    </location>
</feature>
<evidence type="ECO:0000259" key="1">
    <source>
        <dbReference type="Pfam" id="PF09992"/>
    </source>
</evidence>
<sequence length="339" mass="37309">MSSRHALLFIYYFLPRPSEFSSRFPIFLPMKRVLILLAMLPAAAQAQLSWQRSAAHSEGLPAGMQVFETKDSLDGKPFRAFYLEFDPADPQIETVVRSGNGKRLTPAQYDSLEGPSVLAVINTTFFSFQTNRSLNVVVQNGKVIDVNPKSIPNPHRTIYTTRGAFGLSRRNRPDVAWVYNVGEKNTPYAYDVPVTPEINGTDTVYRQPGKKYPRGAHRWKMKEAVGGGPVLVQDGRAHVTMSEERMGGVKDFHPRSAVGYRADGKVILLVVEGRNKGVAEGATLQQLADIFTSLQCVEALNLDGGGSSALYVNHLNTIKPSDAAGQRPVPAVLVIRRKG</sequence>
<dbReference type="InterPro" id="IPR018711">
    <property type="entry name" value="NAGPA"/>
</dbReference>
<dbReference type="Pfam" id="PF09992">
    <property type="entry name" value="NAGPA"/>
    <property type="match status" value="1"/>
</dbReference>
<keyword evidence="2" id="KW-0378">Hydrolase</keyword>
<dbReference type="PANTHER" id="PTHR40446:SF2">
    <property type="entry name" value="N-ACETYLGLUCOSAMINE-1-PHOSPHODIESTER ALPHA-N-ACETYLGLUCOSAMINIDASE"/>
    <property type="match status" value="1"/>
</dbReference>
<organism evidence="2 3">
    <name type="scientific">Chitinophaga barathri</name>
    <dbReference type="NCBI Taxonomy" id="1647451"/>
    <lineage>
        <taxon>Bacteria</taxon>
        <taxon>Pseudomonadati</taxon>
        <taxon>Bacteroidota</taxon>
        <taxon>Chitinophagia</taxon>
        <taxon>Chitinophagales</taxon>
        <taxon>Chitinophagaceae</taxon>
        <taxon>Chitinophaga</taxon>
    </lineage>
</organism>
<reference evidence="3" key="1">
    <citation type="submission" date="2018-11" db="EMBL/GenBank/DDBJ databases">
        <title>Chitinophaga lutea sp.nov., isolate from arsenic contaminated soil.</title>
        <authorList>
            <person name="Zong Y."/>
        </authorList>
    </citation>
    <scope>NUCLEOTIDE SEQUENCE [LARGE SCALE GENOMIC DNA]</scope>
    <source>
        <strain evidence="3">YLT18</strain>
    </source>
</reference>
<evidence type="ECO:0000313" key="3">
    <source>
        <dbReference type="Proteomes" id="UP000279089"/>
    </source>
</evidence>
<dbReference type="AlphaFoldDB" id="A0A3N4MEH3"/>
<keyword evidence="2" id="KW-0326">Glycosidase</keyword>
<dbReference type="Proteomes" id="UP000279089">
    <property type="component" value="Unassembled WGS sequence"/>
</dbReference>
<accession>A0A3N4MEH3</accession>
<dbReference type="OrthoDB" id="9809781at2"/>
<dbReference type="EMBL" id="RMBX01000002">
    <property type="protein sequence ID" value="RPD42382.1"/>
    <property type="molecule type" value="Genomic_DNA"/>
</dbReference>
<gene>
    <name evidence="2" type="ORF">EG028_04175</name>
</gene>
<keyword evidence="3" id="KW-1185">Reference proteome</keyword>
<evidence type="ECO:0000313" key="2">
    <source>
        <dbReference type="EMBL" id="RPD42382.1"/>
    </source>
</evidence>
<proteinExistence type="predicted"/>